<dbReference type="InterPro" id="IPR005025">
    <property type="entry name" value="FMN_Rdtase-like_dom"/>
</dbReference>
<sequence length="185" mass="19775">MKIIGIAGSLRRGAYVWRLLEASSWELPATVDFEIWDGLDQIPPVSDGELPQPVDALCRAVSEAHGMLITAPAHSTLPVQLSHALDWLSSPRAGAVLLGKPVGVVTACLRIHEAMWTQTQLRRSLGAAGAVVHGADLAVSSARSRFDATGQLADKEFRGRLRKVLDEVCSPSLARAGGSALFHDH</sequence>
<organism evidence="2 3">
    <name type="scientific">Streptosporangium subroseum</name>
    <dbReference type="NCBI Taxonomy" id="106412"/>
    <lineage>
        <taxon>Bacteria</taxon>
        <taxon>Bacillati</taxon>
        <taxon>Actinomycetota</taxon>
        <taxon>Actinomycetes</taxon>
        <taxon>Streptosporangiales</taxon>
        <taxon>Streptosporangiaceae</taxon>
        <taxon>Streptosporangium</taxon>
    </lineage>
</organism>
<accession>A0A239LH31</accession>
<name>A0A239LH31_9ACTN</name>
<dbReference type="GO" id="GO:0005829">
    <property type="term" value="C:cytosol"/>
    <property type="evidence" value="ECO:0007669"/>
    <property type="project" value="TreeGrafter"/>
</dbReference>
<evidence type="ECO:0000259" key="1">
    <source>
        <dbReference type="Pfam" id="PF03358"/>
    </source>
</evidence>
<dbReference type="InterPro" id="IPR050712">
    <property type="entry name" value="NAD(P)H-dep_reductase"/>
</dbReference>
<proteinExistence type="predicted"/>
<dbReference type="RefSeq" id="WP_179282244.1">
    <property type="nucleotide sequence ID" value="NZ_FZOD01000033.1"/>
</dbReference>
<dbReference type="Pfam" id="PF03358">
    <property type="entry name" value="FMN_red"/>
    <property type="match status" value="1"/>
</dbReference>
<keyword evidence="3" id="KW-1185">Reference proteome</keyword>
<gene>
    <name evidence="2" type="ORF">SAMN05216276_103332</name>
</gene>
<dbReference type="Gene3D" id="3.40.50.360">
    <property type="match status" value="1"/>
</dbReference>
<evidence type="ECO:0000313" key="2">
    <source>
        <dbReference type="EMBL" id="SNT29926.1"/>
    </source>
</evidence>
<dbReference type="PANTHER" id="PTHR30543">
    <property type="entry name" value="CHROMATE REDUCTASE"/>
    <property type="match status" value="1"/>
</dbReference>
<dbReference type="InterPro" id="IPR029039">
    <property type="entry name" value="Flavoprotein-like_sf"/>
</dbReference>
<reference evidence="2 3" key="1">
    <citation type="submission" date="2017-06" db="EMBL/GenBank/DDBJ databases">
        <authorList>
            <person name="Kim H.J."/>
            <person name="Triplett B.A."/>
        </authorList>
    </citation>
    <scope>NUCLEOTIDE SEQUENCE [LARGE SCALE GENOMIC DNA]</scope>
    <source>
        <strain evidence="2 3">CGMCC 4.2132</strain>
    </source>
</reference>
<dbReference type="GO" id="GO:0010181">
    <property type="term" value="F:FMN binding"/>
    <property type="evidence" value="ECO:0007669"/>
    <property type="project" value="TreeGrafter"/>
</dbReference>
<feature type="domain" description="NADPH-dependent FMN reductase-like" evidence="1">
    <location>
        <begin position="1"/>
        <end position="142"/>
    </location>
</feature>
<dbReference type="SUPFAM" id="SSF52218">
    <property type="entry name" value="Flavoproteins"/>
    <property type="match status" value="1"/>
</dbReference>
<protein>
    <submittedName>
        <fullName evidence="2">Chromate reductase</fullName>
    </submittedName>
</protein>
<dbReference type="PANTHER" id="PTHR30543:SF21">
    <property type="entry name" value="NAD(P)H-DEPENDENT FMN REDUCTASE LOT6"/>
    <property type="match status" value="1"/>
</dbReference>
<dbReference type="AlphaFoldDB" id="A0A239LH31"/>
<dbReference type="Proteomes" id="UP000198282">
    <property type="component" value="Unassembled WGS sequence"/>
</dbReference>
<dbReference type="GO" id="GO:0016491">
    <property type="term" value="F:oxidoreductase activity"/>
    <property type="evidence" value="ECO:0007669"/>
    <property type="project" value="InterPro"/>
</dbReference>
<evidence type="ECO:0000313" key="3">
    <source>
        <dbReference type="Proteomes" id="UP000198282"/>
    </source>
</evidence>
<dbReference type="EMBL" id="FZOD01000033">
    <property type="protein sequence ID" value="SNT29926.1"/>
    <property type="molecule type" value="Genomic_DNA"/>
</dbReference>